<keyword evidence="1" id="KW-0732">Signal</keyword>
<dbReference type="Pfam" id="PF00856">
    <property type="entry name" value="SET"/>
    <property type="match status" value="1"/>
</dbReference>
<evidence type="ECO:0000313" key="4">
    <source>
        <dbReference type="Proteomes" id="UP001153069"/>
    </source>
</evidence>
<feature type="chain" id="PRO_5040119077" description="SET domain-containing protein" evidence="1">
    <location>
        <begin position="23"/>
        <end position="410"/>
    </location>
</feature>
<dbReference type="AlphaFoldDB" id="A0A9N8EFA6"/>
<dbReference type="Proteomes" id="UP001153069">
    <property type="component" value="Unassembled WGS sequence"/>
</dbReference>
<dbReference type="GO" id="GO:0016279">
    <property type="term" value="F:protein-lysine N-methyltransferase activity"/>
    <property type="evidence" value="ECO:0007669"/>
    <property type="project" value="TreeGrafter"/>
</dbReference>
<dbReference type="PROSITE" id="PS50280">
    <property type="entry name" value="SET"/>
    <property type="match status" value="1"/>
</dbReference>
<gene>
    <name evidence="3" type="ORF">SEMRO_1104_G241770.1</name>
</gene>
<evidence type="ECO:0000313" key="3">
    <source>
        <dbReference type="EMBL" id="CAB9520462.1"/>
    </source>
</evidence>
<comment type="caution">
    <text evidence="3">The sequence shown here is derived from an EMBL/GenBank/DDBJ whole genome shotgun (WGS) entry which is preliminary data.</text>
</comment>
<dbReference type="InterPro" id="IPR046341">
    <property type="entry name" value="SET_dom_sf"/>
</dbReference>
<feature type="signal peptide" evidence="1">
    <location>
        <begin position="1"/>
        <end position="22"/>
    </location>
</feature>
<proteinExistence type="predicted"/>
<dbReference type="PANTHER" id="PTHR13271">
    <property type="entry name" value="UNCHARACTERIZED PUTATIVE METHYLTRANSFERASE"/>
    <property type="match status" value="1"/>
</dbReference>
<evidence type="ECO:0000259" key="2">
    <source>
        <dbReference type="PROSITE" id="PS50280"/>
    </source>
</evidence>
<dbReference type="InterPro" id="IPR001214">
    <property type="entry name" value="SET_dom"/>
</dbReference>
<accession>A0A9N8EFA6</accession>
<dbReference type="PANTHER" id="PTHR13271:SF34">
    <property type="entry name" value="N-LYSINE METHYLTRANSFERASE SETD6"/>
    <property type="match status" value="1"/>
</dbReference>
<sequence>MNFRPSPLVFAALVALLSPVVSSTARTGSSNTDHASALISWVRSKGGFVSDKIKIRRQDPSNPNSYMGVFATADIAENETVLQIPKSCYLGLQPDEMEDTDLYYRKDVGVDQANQVYFANTCRLAQKLLEETRKWRDDPEASYYGPYLAYLDTIPTGMLPATYSEPAKNLLRKIQGRITNATASSDTQYSQPPLVDWIEEQFVQTKCITPSKPEEVQAVALTIQRGYDSEFIPVWDMVNHHNGKLNVDNTPLRSDEGVRAWAMAPIHVGDELFATYNYCTDCYNIGDDWGTPGIFRDFGFVEELPQVWPFWEHQIYYEVVQDDAEHIHAVFSQEAGKTVGVPDDKGLQYLREELTRLEAIDLNAEAVNSLPQHESEMIARYHKDFIIALTAGIEATLDGHHSAEICGDEL</sequence>
<evidence type="ECO:0000256" key="1">
    <source>
        <dbReference type="SAM" id="SignalP"/>
    </source>
</evidence>
<dbReference type="Gene3D" id="3.90.1410.10">
    <property type="entry name" value="set domain protein methyltransferase, domain 1"/>
    <property type="match status" value="1"/>
</dbReference>
<dbReference type="OrthoDB" id="44151at2759"/>
<reference evidence="3" key="1">
    <citation type="submission" date="2020-06" db="EMBL/GenBank/DDBJ databases">
        <authorList>
            <consortium name="Plant Systems Biology data submission"/>
        </authorList>
    </citation>
    <scope>NUCLEOTIDE SEQUENCE</scope>
    <source>
        <strain evidence="3">D6</strain>
    </source>
</reference>
<organism evidence="3 4">
    <name type="scientific">Seminavis robusta</name>
    <dbReference type="NCBI Taxonomy" id="568900"/>
    <lineage>
        <taxon>Eukaryota</taxon>
        <taxon>Sar</taxon>
        <taxon>Stramenopiles</taxon>
        <taxon>Ochrophyta</taxon>
        <taxon>Bacillariophyta</taxon>
        <taxon>Bacillariophyceae</taxon>
        <taxon>Bacillariophycidae</taxon>
        <taxon>Naviculales</taxon>
        <taxon>Naviculaceae</taxon>
        <taxon>Seminavis</taxon>
    </lineage>
</organism>
<keyword evidence="4" id="KW-1185">Reference proteome</keyword>
<dbReference type="SUPFAM" id="SSF82199">
    <property type="entry name" value="SET domain"/>
    <property type="match status" value="1"/>
</dbReference>
<dbReference type="EMBL" id="CAICTM010001102">
    <property type="protein sequence ID" value="CAB9520462.1"/>
    <property type="molecule type" value="Genomic_DNA"/>
</dbReference>
<dbReference type="CDD" id="cd10527">
    <property type="entry name" value="SET_LSMT"/>
    <property type="match status" value="1"/>
</dbReference>
<feature type="domain" description="SET" evidence="2">
    <location>
        <begin position="51"/>
        <end position="277"/>
    </location>
</feature>
<protein>
    <recommendedName>
        <fullName evidence="2">SET domain-containing protein</fullName>
    </recommendedName>
</protein>
<name>A0A9N8EFA6_9STRA</name>
<dbReference type="InterPro" id="IPR050600">
    <property type="entry name" value="SETD3_SETD6_MTase"/>
</dbReference>
<dbReference type="GO" id="GO:0005634">
    <property type="term" value="C:nucleus"/>
    <property type="evidence" value="ECO:0007669"/>
    <property type="project" value="TreeGrafter"/>
</dbReference>